<name>A0ABR5F9Z0_9MYCO</name>
<keyword evidence="2" id="KW-1185">Reference proteome</keyword>
<dbReference type="EMBL" id="LDPO01000027">
    <property type="protein sequence ID" value="KLO25873.1"/>
    <property type="molecule type" value="Genomic_DNA"/>
</dbReference>
<proteinExistence type="predicted"/>
<gene>
    <name evidence="1" type="ORF">ABW16_21385</name>
</gene>
<dbReference type="Proteomes" id="UP000036464">
    <property type="component" value="Unassembled WGS sequence"/>
</dbReference>
<reference evidence="1 2" key="1">
    <citation type="submission" date="2015-05" db="EMBL/GenBank/DDBJ databases">
        <title>Genome sequence of Mycobacterium heraklionense Davo strain.</title>
        <authorList>
            <person name="Greninger A.L."/>
            <person name="Cunningham G."/>
            <person name="Miller S."/>
        </authorList>
    </citation>
    <scope>NUCLEOTIDE SEQUENCE [LARGE SCALE GENOMIC DNA]</scope>
    <source>
        <strain evidence="1 2">Davo</strain>
    </source>
</reference>
<organism evidence="1 2">
    <name type="scientific">Mycolicibacter heraklionensis</name>
    <dbReference type="NCBI Taxonomy" id="512402"/>
    <lineage>
        <taxon>Bacteria</taxon>
        <taxon>Bacillati</taxon>
        <taxon>Actinomycetota</taxon>
        <taxon>Actinomycetes</taxon>
        <taxon>Mycobacteriales</taxon>
        <taxon>Mycobacteriaceae</taxon>
        <taxon>Mycolicibacter</taxon>
    </lineage>
</organism>
<evidence type="ECO:0000313" key="1">
    <source>
        <dbReference type="EMBL" id="KLO25873.1"/>
    </source>
</evidence>
<sequence>MFDKLSRLFGLHPALGLHDLDLPDEPVSWPPNLKDRPAAVCGEASAAGHPNEIRELLETADDILRDELHEITLQMAAIVKGTNDIVQAASKVIDRINALDPTPVGLVRTKRR</sequence>
<evidence type="ECO:0000313" key="2">
    <source>
        <dbReference type="Proteomes" id="UP000036464"/>
    </source>
</evidence>
<protein>
    <submittedName>
        <fullName evidence="1">Uncharacterized protein</fullName>
    </submittedName>
</protein>
<comment type="caution">
    <text evidence="1">The sequence shown here is derived from an EMBL/GenBank/DDBJ whole genome shotgun (WGS) entry which is preliminary data.</text>
</comment>
<accession>A0ABR5F9Z0</accession>